<reference evidence="2" key="2">
    <citation type="submission" date="2020-05" db="UniProtKB">
        <authorList>
            <consortium name="EnsemblMetazoa"/>
        </authorList>
    </citation>
    <scope>IDENTIFICATION</scope>
    <source>
        <strain evidence="2">FAR1</strain>
    </source>
</reference>
<proteinExistence type="predicted"/>
<evidence type="ECO:0000313" key="2">
    <source>
        <dbReference type="EnsemblMetazoa" id="AFAF006769-PA"/>
    </source>
</evidence>
<reference evidence="3" key="1">
    <citation type="submission" date="2014-01" db="EMBL/GenBank/DDBJ databases">
        <title>The Genome Sequence of Anopheles farauti FAR1 (V2).</title>
        <authorList>
            <consortium name="The Broad Institute Genomics Platform"/>
            <person name="Neafsey D.E."/>
            <person name="Besansky N."/>
            <person name="Howell P."/>
            <person name="Walton C."/>
            <person name="Young S.K."/>
            <person name="Zeng Q."/>
            <person name="Gargeya S."/>
            <person name="Fitzgerald M."/>
            <person name="Haas B."/>
            <person name="Abouelleil A."/>
            <person name="Allen A.W."/>
            <person name="Alvarado L."/>
            <person name="Arachchi H.M."/>
            <person name="Berlin A.M."/>
            <person name="Chapman S.B."/>
            <person name="Gainer-Dewar J."/>
            <person name="Goldberg J."/>
            <person name="Griggs A."/>
            <person name="Gujja S."/>
            <person name="Hansen M."/>
            <person name="Howarth C."/>
            <person name="Imamovic A."/>
            <person name="Ireland A."/>
            <person name="Larimer J."/>
            <person name="McCowan C."/>
            <person name="Murphy C."/>
            <person name="Pearson M."/>
            <person name="Poon T.W."/>
            <person name="Priest M."/>
            <person name="Roberts A."/>
            <person name="Saif S."/>
            <person name="Shea T."/>
            <person name="Sisk P."/>
            <person name="Sykes S."/>
            <person name="Wortman J."/>
            <person name="Nusbaum C."/>
            <person name="Birren B."/>
        </authorList>
    </citation>
    <scope>NUCLEOTIDE SEQUENCE [LARGE SCALE GENOMIC DNA]</scope>
    <source>
        <strain evidence="3">FAR1</strain>
    </source>
</reference>
<dbReference type="Proteomes" id="UP000075886">
    <property type="component" value="Unassembled WGS sequence"/>
</dbReference>
<feature type="signal peptide" evidence="1">
    <location>
        <begin position="1"/>
        <end position="22"/>
    </location>
</feature>
<evidence type="ECO:0000313" key="3">
    <source>
        <dbReference type="Proteomes" id="UP000075886"/>
    </source>
</evidence>
<evidence type="ECO:0008006" key="4">
    <source>
        <dbReference type="Google" id="ProtNLM"/>
    </source>
</evidence>
<organism evidence="2 3">
    <name type="scientific">Anopheles farauti</name>
    <dbReference type="NCBI Taxonomy" id="69004"/>
    <lineage>
        <taxon>Eukaryota</taxon>
        <taxon>Metazoa</taxon>
        <taxon>Ecdysozoa</taxon>
        <taxon>Arthropoda</taxon>
        <taxon>Hexapoda</taxon>
        <taxon>Insecta</taxon>
        <taxon>Pterygota</taxon>
        <taxon>Neoptera</taxon>
        <taxon>Endopterygota</taxon>
        <taxon>Diptera</taxon>
        <taxon>Nematocera</taxon>
        <taxon>Culicoidea</taxon>
        <taxon>Culicidae</taxon>
        <taxon>Anophelinae</taxon>
        <taxon>Anopheles</taxon>
    </lineage>
</organism>
<feature type="chain" id="PRO_5008132568" description="Protein TsetseEP domain-containing protein" evidence="1">
    <location>
        <begin position="23"/>
        <end position="515"/>
    </location>
</feature>
<dbReference type="AlphaFoldDB" id="A0A182QBC4"/>
<keyword evidence="3" id="KW-1185">Reference proteome</keyword>
<name>A0A182QBC4_9DIPT</name>
<evidence type="ECO:0000256" key="1">
    <source>
        <dbReference type="SAM" id="SignalP"/>
    </source>
</evidence>
<sequence length="515" mass="55009">MGMLGGFAAMLLVPLLSGLANASPDLGLDISIDYVTQNNPNVLSSANMVGSATSDLQGAIGGFQISRFNGSTSLIVSGEALVSLVGNITVNVNEVLRNISVVASQRQTAPSCMFGSMNSTIDRAFVALDQAGSLISRIQTSTSALNSDALTSWLMMIQTAMQDVTTYLDTLYKEVSAVLAAGPLSSSTVTTNIKPATLFNLAGAISVVTTAEKGLVTTVRSIRTAFEQANNILQTYSNDLTNAVTAVNNTQRDYYNQVVSRINSYQGKVTSETGSAISDITNTLSRLNPFIQDSVTRTNAQSLNATITTTTTSITTNANIFRNNLQSQMTQLYTAAEGFVQYNVKALIPLIDSSTFKLATTMSVGGINANSCRDRYGGAITNLENNMREQLQRCFNDYANTGYTDSFISEYNQVIREQTRSIANRINFCLGLGSTTSTNIIKAGISRCLSETVALAQTLMNDVGFQTKLVVAMINLESLATVQRVESCSAIMNHGLVAKATTLDTLLATCQTTNQ</sequence>
<dbReference type="EMBL" id="AXCN02000822">
    <property type="status" value="NOT_ANNOTATED_CDS"/>
    <property type="molecule type" value="Genomic_DNA"/>
</dbReference>
<accession>A0A182QBC4</accession>
<dbReference type="VEuPathDB" id="VectorBase:AFAF006769"/>
<keyword evidence="1" id="KW-0732">Signal</keyword>
<protein>
    <recommendedName>
        <fullName evidence="4">Protein TsetseEP domain-containing protein</fullName>
    </recommendedName>
</protein>
<dbReference type="EnsemblMetazoa" id="AFAF006769-RA">
    <property type="protein sequence ID" value="AFAF006769-PA"/>
    <property type="gene ID" value="AFAF006769"/>
</dbReference>